<name>A0ABW0KG76_9BACL</name>
<dbReference type="RefSeq" id="WP_270880030.1">
    <property type="nucleotide sequence ID" value="NZ_JAQFVF010000027.1"/>
</dbReference>
<protein>
    <recommendedName>
        <fullName evidence="3">YokE-like PH domain-containing protein</fullName>
    </recommendedName>
</protein>
<evidence type="ECO:0008006" key="3">
    <source>
        <dbReference type="Google" id="ProtNLM"/>
    </source>
</evidence>
<sequence>MQSELTLHEEQILTSVCGNHVARLVSSSDGPMLTINNREEYALRETCWDVEMFHGRHNSILIFYWKGEVKLSVKIPPLSQVEAFLTNLYQILTSKWRTVQPQ</sequence>
<dbReference type="EMBL" id="JBHSMJ010000040">
    <property type="protein sequence ID" value="MFC5451763.1"/>
    <property type="molecule type" value="Genomic_DNA"/>
</dbReference>
<evidence type="ECO:0000313" key="2">
    <source>
        <dbReference type="Proteomes" id="UP001596044"/>
    </source>
</evidence>
<dbReference type="Proteomes" id="UP001596044">
    <property type="component" value="Unassembled WGS sequence"/>
</dbReference>
<reference evidence="2" key="1">
    <citation type="journal article" date="2019" name="Int. J. Syst. Evol. Microbiol.">
        <title>The Global Catalogue of Microorganisms (GCM) 10K type strain sequencing project: providing services to taxonomists for standard genome sequencing and annotation.</title>
        <authorList>
            <consortium name="The Broad Institute Genomics Platform"/>
            <consortium name="The Broad Institute Genome Sequencing Center for Infectious Disease"/>
            <person name="Wu L."/>
            <person name="Ma J."/>
        </authorList>
    </citation>
    <scope>NUCLEOTIDE SEQUENCE [LARGE SCALE GENOMIC DNA]</scope>
    <source>
        <strain evidence="2">KACC 11904</strain>
    </source>
</reference>
<evidence type="ECO:0000313" key="1">
    <source>
        <dbReference type="EMBL" id="MFC5451763.1"/>
    </source>
</evidence>
<gene>
    <name evidence="1" type="ORF">ACFPOG_26535</name>
</gene>
<keyword evidence="2" id="KW-1185">Reference proteome</keyword>
<proteinExistence type="predicted"/>
<accession>A0ABW0KG76</accession>
<organism evidence="1 2">
    <name type="scientific">Paenibacillus aestuarii</name>
    <dbReference type="NCBI Taxonomy" id="516965"/>
    <lineage>
        <taxon>Bacteria</taxon>
        <taxon>Bacillati</taxon>
        <taxon>Bacillota</taxon>
        <taxon>Bacilli</taxon>
        <taxon>Bacillales</taxon>
        <taxon>Paenibacillaceae</taxon>
        <taxon>Paenibacillus</taxon>
    </lineage>
</organism>
<comment type="caution">
    <text evidence="1">The sequence shown here is derived from an EMBL/GenBank/DDBJ whole genome shotgun (WGS) entry which is preliminary data.</text>
</comment>